<dbReference type="Gene3D" id="1.50.10.10">
    <property type="match status" value="1"/>
</dbReference>
<dbReference type="Proteomes" id="UP000292958">
    <property type="component" value="Unassembled WGS sequence"/>
</dbReference>
<keyword evidence="1" id="KW-0732">Signal</keyword>
<name>A0A4Q7YG27_9BACT</name>
<evidence type="ECO:0000256" key="1">
    <source>
        <dbReference type="SAM" id="SignalP"/>
    </source>
</evidence>
<keyword evidence="4" id="KW-1185">Reference proteome</keyword>
<evidence type="ECO:0000259" key="2">
    <source>
        <dbReference type="Pfam" id="PF22124"/>
    </source>
</evidence>
<dbReference type="SUPFAM" id="SSF48208">
    <property type="entry name" value="Six-hairpin glycosidases"/>
    <property type="match status" value="1"/>
</dbReference>
<dbReference type="InterPro" id="IPR012341">
    <property type="entry name" value="6hp_glycosidase-like_sf"/>
</dbReference>
<dbReference type="OrthoDB" id="101302at2"/>
<protein>
    <recommendedName>
        <fullName evidence="2">Glycosyl hydrolase family 95 catalytic domain-containing protein</fullName>
    </recommendedName>
</protein>
<evidence type="ECO:0000313" key="3">
    <source>
        <dbReference type="EMBL" id="RZU35421.1"/>
    </source>
</evidence>
<dbReference type="RefSeq" id="WP_130423674.1">
    <property type="nucleotide sequence ID" value="NZ_SHKW01000002.1"/>
</dbReference>
<dbReference type="InterPro" id="IPR054363">
    <property type="entry name" value="GH95_cat"/>
</dbReference>
<proteinExistence type="predicted"/>
<reference evidence="3 4" key="1">
    <citation type="submission" date="2019-02" db="EMBL/GenBank/DDBJ databases">
        <title>Genomic Encyclopedia of Archaeal and Bacterial Type Strains, Phase II (KMG-II): from individual species to whole genera.</title>
        <authorList>
            <person name="Goeker M."/>
        </authorList>
    </citation>
    <scope>NUCLEOTIDE SEQUENCE [LARGE SCALE GENOMIC DNA]</scope>
    <source>
        <strain evidence="3 4">DSM 18101</strain>
    </source>
</reference>
<dbReference type="PANTHER" id="PTHR31084">
    <property type="entry name" value="ALPHA-L-FUCOSIDASE 2"/>
    <property type="match status" value="1"/>
</dbReference>
<dbReference type="EMBL" id="SHKW01000002">
    <property type="protein sequence ID" value="RZU35421.1"/>
    <property type="molecule type" value="Genomic_DNA"/>
</dbReference>
<gene>
    <name evidence="3" type="ORF">BDD14_5468</name>
</gene>
<feature type="domain" description="Glycosyl hydrolase family 95 catalytic" evidence="2">
    <location>
        <begin position="329"/>
        <end position="642"/>
    </location>
</feature>
<comment type="caution">
    <text evidence="3">The sequence shown here is derived from an EMBL/GenBank/DDBJ whole genome shotgun (WGS) entry which is preliminary data.</text>
</comment>
<feature type="chain" id="PRO_5020443605" description="Glycosyl hydrolase family 95 catalytic domain-containing protein" evidence="1">
    <location>
        <begin position="23"/>
        <end position="801"/>
    </location>
</feature>
<dbReference type="Pfam" id="PF22124">
    <property type="entry name" value="Glyco_hydro_95_cat"/>
    <property type="match status" value="1"/>
</dbReference>
<organism evidence="3 4">
    <name type="scientific">Edaphobacter modestus</name>
    <dbReference type="NCBI Taxonomy" id="388466"/>
    <lineage>
        <taxon>Bacteria</taxon>
        <taxon>Pseudomonadati</taxon>
        <taxon>Acidobacteriota</taxon>
        <taxon>Terriglobia</taxon>
        <taxon>Terriglobales</taxon>
        <taxon>Acidobacteriaceae</taxon>
        <taxon>Edaphobacter</taxon>
    </lineage>
</organism>
<evidence type="ECO:0000313" key="4">
    <source>
        <dbReference type="Proteomes" id="UP000292958"/>
    </source>
</evidence>
<dbReference type="GO" id="GO:0005975">
    <property type="term" value="P:carbohydrate metabolic process"/>
    <property type="evidence" value="ECO:0007669"/>
    <property type="project" value="InterPro"/>
</dbReference>
<dbReference type="GO" id="GO:0004560">
    <property type="term" value="F:alpha-L-fucosidase activity"/>
    <property type="evidence" value="ECO:0007669"/>
    <property type="project" value="TreeGrafter"/>
</dbReference>
<dbReference type="PANTHER" id="PTHR31084:SF0">
    <property type="entry name" value="ALPHA-L-FUCOSIDASE 2"/>
    <property type="match status" value="1"/>
</dbReference>
<dbReference type="InterPro" id="IPR008928">
    <property type="entry name" value="6-hairpin_glycosidase_sf"/>
</dbReference>
<dbReference type="AlphaFoldDB" id="A0A4Q7YG27"/>
<feature type="signal peptide" evidence="1">
    <location>
        <begin position="1"/>
        <end position="22"/>
    </location>
</feature>
<accession>A0A4Q7YG27</accession>
<sequence>MKKARGVIVSSIFFGLAVGANAGTGSSNSNTTSTAWKNGHFHVDVAGVLSRSEIVLSRPNQDAGEAMSLGNGRLGVAVWSQEGLTAQLNRADTFPDRLSPGQVILPVLAELTRAGDYSGRLDLYNGEFRERGGGMEVAAYVQPGSDTLIFDVIGAPAEKTQTAELRLWEPRSPRAVTEGKVGMLSESWIDSERPESSGRAFGSLSAITADGRDVSVRVKDSRTIEISFKPYQDGHFRILVAAPHFDGRQAQSKRVQAALVDRDPTAHQTWWHGYWNRAATIRITSADGSGEYMENLRNIYLFAAAAEKGTEYPGSQAGVADMLSSARDAHRWDSSSFWQWNLRMQVAANLGAGVRELNAPYFNLYRENLPSIEQWTKRHMEGRPGACVPETMRFNGRGIEYEASWKPVSIGYDCGIEFKPYYNSRTLTTGAEVSLWIWEQYLATNDRAFLASNYPVMAASARFLLAYQKLGPDGLLHTSPSNAHETQWDVKDPTTDIAAARALYPVVIQAARLLGRDADLVSRLQAALPKIPPFPRTPVSGERTLLTSQEDGAGQDMIAESYLPEAKNQNAENIGLEPVWPYNLIGDNSPMFALARRTYEHRLFSGVADWSFDPVQAARLGLGSEVKDTLVKITESSQHSPNGLANWDKQYGEFYVEQVGVVALALHEMLAQQYDGLLRIAPAVPPGWDVDGSVFVRGKTKVNVQTRDGVVTTAVIETGMPQRMRVRNPWPGVPVDVVLGATGRTVVKADAGPVLSFQAIAGGHYWLKRHAARTTEERFEQITGERAHSARRLGKVRIGLE</sequence>